<dbReference type="PANTHER" id="PTHR45926">
    <property type="entry name" value="OSJNBA0053K19.4 PROTEIN"/>
    <property type="match status" value="1"/>
</dbReference>
<reference evidence="5" key="1">
    <citation type="submission" date="2016-03" db="EMBL/GenBank/DDBJ databases">
        <title>Mechanisms controlling the formation of the plant cell surface in tip-growing cells are functionally conserved among land plants.</title>
        <authorList>
            <person name="Honkanen S."/>
            <person name="Jones V.A."/>
            <person name="Morieri G."/>
            <person name="Champion C."/>
            <person name="Hetherington A.J."/>
            <person name="Kelly S."/>
            <person name="Saint-Marcoux D."/>
            <person name="Proust H."/>
            <person name="Prescott H."/>
            <person name="Dolan L."/>
        </authorList>
    </citation>
    <scope>NUCLEOTIDE SEQUENCE [LARGE SCALE GENOMIC DNA]</scope>
    <source>
        <tissue evidence="5">Whole gametophyte</tissue>
    </source>
</reference>
<evidence type="ECO:0000313" key="6">
    <source>
        <dbReference type="Proteomes" id="UP000077202"/>
    </source>
</evidence>
<keyword evidence="1" id="KW-0805">Transcription regulation</keyword>
<keyword evidence="2" id="KW-0804">Transcription</keyword>
<dbReference type="EMBL" id="LVLJ01003211">
    <property type="protein sequence ID" value="OAE22375.1"/>
    <property type="molecule type" value="Genomic_DNA"/>
</dbReference>
<dbReference type="Gene3D" id="1.20.1270.220">
    <property type="match status" value="1"/>
</dbReference>
<dbReference type="Pfam" id="PF17035">
    <property type="entry name" value="BET"/>
    <property type="match status" value="1"/>
</dbReference>
<feature type="compositionally biased region" description="Basic and acidic residues" evidence="3">
    <location>
        <begin position="97"/>
        <end position="110"/>
    </location>
</feature>
<proteinExistence type="predicted"/>
<evidence type="ECO:0000256" key="3">
    <source>
        <dbReference type="SAM" id="MobiDB-lite"/>
    </source>
</evidence>
<dbReference type="Proteomes" id="UP000077202">
    <property type="component" value="Unassembled WGS sequence"/>
</dbReference>
<gene>
    <name evidence="5" type="ORF">AXG93_2318s1220</name>
</gene>
<name>A0A176VQX8_MARPO</name>
<evidence type="ECO:0000256" key="1">
    <source>
        <dbReference type="ARBA" id="ARBA00023015"/>
    </source>
</evidence>
<protein>
    <recommendedName>
        <fullName evidence="4">NET domain-containing protein</fullName>
    </recommendedName>
</protein>
<evidence type="ECO:0000313" key="5">
    <source>
        <dbReference type="EMBL" id="OAE22375.1"/>
    </source>
</evidence>
<evidence type="ECO:0000256" key="2">
    <source>
        <dbReference type="ARBA" id="ARBA00023163"/>
    </source>
</evidence>
<sequence>MNMEKSKLSESLEYLHLDKLECIVQIIKKRKPTLSHIDYEIEIDIDSLDKDTLQLFLMVEVVTENPLKASKGSEALNEYVKVADESEAVASPTGVMDVKEEEKEKERDKDFSRSSCIKQLWKLEY</sequence>
<accession>A0A176VQX8</accession>
<feature type="domain" description="NET" evidence="4">
    <location>
        <begin position="4"/>
        <end position="53"/>
    </location>
</feature>
<dbReference type="InterPro" id="IPR027353">
    <property type="entry name" value="NET_dom"/>
</dbReference>
<evidence type="ECO:0000259" key="4">
    <source>
        <dbReference type="Pfam" id="PF17035"/>
    </source>
</evidence>
<feature type="region of interest" description="Disordered" evidence="3">
    <location>
        <begin position="91"/>
        <end position="110"/>
    </location>
</feature>
<dbReference type="AlphaFoldDB" id="A0A176VQX8"/>
<comment type="caution">
    <text evidence="5">The sequence shown here is derived from an EMBL/GenBank/DDBJ whole genome shotgun (WGS) entry which is preliminary data.</text>
</comment>
<keyword evidence="6" id="KW-1185">Reference proteome</keyword>
<dbReference type="InterPro" id="IPR038336">
    <property type="entry name" value="NET_sf"/>
</dbReference>
<organism evidence="5 6">
    <name type="scientific">Marchantia polymorpha subsp. ruderalis</name>
    <dbReference type="NCBI Taxonomy" id="1480154"/>
    <lineage>
        <taxon>Eukaryota</taxon>
        <taxon>Viridiplantae</taxon>
        <taxon>Streptophyta</taxon>
        <taxon>Embryophyta</taxon>
        <taxon>Marchantiophyta</taxon>
        <taxon>Marchantiopsida</taxon>
        <taxon>Marchantiidae</taxon>
        <taxon>Marchantiales</taxon>
        <taxon>Marchantiaceae</taxon>
        <taxon>Marchantia</taxon>
    </lineage>
</organism>